<feature type="compositionally biased region" description="Low complexity" evidence="1">
    <location>
        <begin position="1"/>
        <end position="27"/>
    </location>
</feature>
<evidence type="ECO:0000256" key="1">
    <source>
        <dbReference type="SAM" id="MobiDB-lite"/>
    </source>
</evidence>
<comment type="caution">
    <text evidence="2">The sequence shown here is derived from an EMBL/GenBank/DDBJ whole genome shotgun (WGS) entry which is preliminary data.</text>
</comment>
<organism evidence="2 3">
    <name type="scientific">Paraglomus brasilianum</name>
    <dbReference type="NCBI Taxonomy" id="144538"/>
    <lineage>
        <taxon>Eukaryota</taxon>
        <taxon>Fungi</taxon>
        <taxon>Fungi incertae sedis</taxon>
        <taxon>Mucoromycota</taxon>
        <taxon>Glomeromycotina</taxon>
        <taxon>Glomeromycetes</taxon>
        <taxon>Paraglomerales</taxon>
        <taxon>Paraglomeraceae</taxon>
        <taxon>Paraglomus</taxon>
    </lineage>
</organism>
<evidence type="ECO:0000313" key="3">
    <source>
        <dbReference type="Proteomes" id="UP000789739"/>
    </source>
</evidence>
<gene>
    <name evidence="2" type="ORF">PBRASI_LOCUS9245</name>
</gene>
<proteinExistence type="predicted"/>
<accession>A0A9N9DCZ1</accession>
<reference evidence="2" key="1">
    <citation type="submission" date="2021-06" db="EMBL/GenBank/DDBJ databases">
        <authorList>
            <person name="Kallberg Y."/>
            <person name="Tangrot J."/>
            <person name="Rosling A."/>
        </authorList>
    </citation>
    <scope>NUCLEOTIDE SEQUENCE</scope>
    <source>
        <strain evidence="2">BR232B</strain>
    </source>
</reference>
<keyword evidence="3" id="KW-1185">Reference proteome</keyword>
<name>A0A9N9DCZ1_9GLOM</name>
<feature type="region of interest" description="Disordered" evidence="1">
    <location>
        <begin position="1"/>
        <end position="32"/>
    </location>
</feature>
<dbReference type="Proteomes" id="UP000789739">
    <property type="component" value="Unassembled WGS sequence"/>
</dbReference>
<dbReference type="EMBL" id="CAJVPI010001926">
    <property type="protein sequence ID" value="CAG8630897.1"/>
    <property type="molecule type" value="Genomic_DNA"/>
</dbReference>
<dbReference type="AlphaFoldDB" id="A0A9N9DCZ1"/>
<protein>
    <submittedName>
        <fullName evidence="2">8_t:CDS:1</fullName>
    </submittedName>
</protein>
<sequence>MQQQSHTPSKTTSTSSSPNNRSEMSNSLQPGMTTEAYSISMVPASTSDIMRSWEDSFPSSSPLNTITRYTIPITTTLSNEGTTRGLSVSSIRNRSTIGRVDTSRSGSDKALVQTWSTMPQDQAYLDMNLYHLFPSLTETTLDMGCALSMGCTPYTTTVEGEWLPNIAWWNSNLSGEETMTALTTQSDAEERLGSLQDGSWASNLCPSSEPTQHTETVSTQIPTYLRHRRASQEPVVNPVVVVVVPAVTMITTAEAPVVVESDPLLMEYDGLIPTEEELKADIDRLVGIGCAEEIELPEEEDQDDQCDGQRTCTLVQNNTTALER</sequence>
<evidence type="ECO:0000313" key="2">
    <source>
        <dbReference type="EMBL" id="CAG8630897.1"/>
    </source>
</evidence>
<feature type="non-terminal residue" evidence="2">
    <location>
        <position position="324"/>
    </location>
</feature>